<evidence type="ECO:0000256" key="1">
    <source>
        <dbReference type="ARBA" id="ARBA00008511"/>
    </source>
</evidence>
<dbReference type="OrthoDB" id="5135119at2759"/>
<evidence type="ECO:0000313" key="4">
    <source>
        <dbReference type="EMBL" id="QLQ80969.1"/>
    </source>
</evidence>
<gene>
    <name evidence="4" type="ORF">HG537_0E03240</name>
</gene>
<accession>A0A7H9HUM2</accession>
<dbReference type="Proteomes" id="UP000510647">
    <property type="component" value="Chromosome 5"/>
</dbReference>
<evidence type="ECO:0000313" key="5">
    <source>
        <dbReference type="Proteomes" id="UP000510647"/>
    </source>
</evidence>
<comment type="similarity">
    <text evidence="1">Belongs to the PIH1 family.</text>
</comment>
<dbReference type="Pfam" id="PF08190">
    <property type="entry name" value="PIH1"/>
    <property type="match status" value="1"/>
</dbReference>
<dbReference type="GO" id="GO:0000492">
    <property type="term" value="P:box C/D snoRNP assembly"/>
    <property type="evidence" value="ECO:0007669"/>
    <property type="project" value="TreeGrafter"/>
</dbReference>
<sequence>MIRWDLCLMSSIGSDPMDFILRPADEKTSSVVTLEPKPGFVVKSRFITTEGRPKHLLKLQNGSKVFINICHDERVPKPDIDFDAIVVYPLVMNNQWEIPIITSPVREDRDKRGALCYVWDCCINSVCMGWVNEDLQLREILVEWCLESCEISDVVGICRDHIAFPKMKKKGDSIPHLEVRANELTSDYRKEIAEMAEKDDNSPSRILELRRSLLEEPDSVSTDEELPPLMPVGRSSKPLIEEIDNLSINNNKPAMLKELLDPQFEVRMRKTKKTDKYRLRIEINSQVHSASDLRLRYNAQQNALEVSTVNLTAYKEEKLQIPLPHIFTEADAANLEALFTKTDNKLIVFI</sequence>
<dbReference type="InterPro" id="IPR012981">
    <property type="entry name" value="PIH1_N"/>
</dbReference>
<feature type="domain" description="PIH1 N-terminal" evidence="2">
    <location>
        <begin position="26"/>
        <end position="176"/>
    </location>
</feature>
<protein>
    <recommendedName>
        <fullName evidence="6">PIH1 N-terminal domain-containing protein</fullName>
    </recommendedName>
</protein>
<dbReference type="InterPro" id="IPR041441">
    <property type="entry name" value="Pih1_CS_Ascomycota"/>
</dbReference>
<organism evidence="4 5">
    <name type="scientific">Torulaspora globosa</name>
    <dbReference type="NCBI Taxonomy" id="48254"/>
    <lineage>
        <taxon>Eukaryota</taxon>
        <taxon>Fungi</taxon>
        <taxon>Dikarya</taxon>
        <taxon>Ascomycota</taxon>
        <taxon>Saccharomycotina</taxon>
        <taxon>Saccharomycetes</taxon>
        <taxon>Saccharomycetales</taxon>
        <taxon>Saccharomycetaceae</taxon>
        <taxon>Torulaspora</taxon>
    </lineage>
</organism>
<dbReference type="PANTHER" id="PTHR22997">
    <property type="entry name" value="PIH1 DOMAIN-CONTAINING PROTEIN 1"/>
    <property type="match status" value="1"/>
</dbReference>
<dbReference type="AlphaFoldDB" id="A0A7H9HUM2"/>
<dbReference type="PANTHER" id="PTHR22997:SF0">
    <property type="entry name" value="PIH1 DOMAIN-CONTAINING PROTEIN 1"/>
    <property type="match status" value="1"/>
</dbReference>
<dbReference type="EMBL" id="CP059271">
    <property type="protein sequence ID" value="QLQ80969.1"/>
    <property type="molecule type" value="Genomic_DNA"/>
</dbReference>
<proteinExistence type="inferred from homology"/>
<dbReference type="Gene3D" id="2.60.40.4160">
    <property type="match status" value="1"/>
</dbReference>
<dbReference type="GO" id="GO:0005737">
    <property type="term" value="C:cytoplasm"/>
    <property type="evidence" value="ECO:0007669"/>
    <property type="project" value="TreeGrafter"/>
</dbReference>
<dbReference type="GO" id="GO:1990904">
    <property type="term" value="C:ribonucleoprotein complex"/>
    <property type="evidence" value="ECO:0007669"/>
    <property type="project" value="TreeGrafter"/>
</dbReference>
<dbReference type="GO" id="GO:0097255">
    <property type="term" value="C:R2TP complex"/>
    <property type="evidence" value="ECO:0007669"/>
    <property type="project" value="TreeGrafter"/>
</dbReference>
<dbReference type="Pfam" id="PF18482">
    <property type="entry name" value="Pih1_fungal_CS"/>
    <property type="match status" value="1"/>
</dbReference>
<reference evidence="4 5" key="1">
    <citation type="submission" date="2020-06" db="EMBL/GenBank/DDBJ databases">
        <title>The yeast mating-type switching endonuclease HO is a domesticated member of an unorthodox homing genetic element family.</title>
        <authorList>
            <person name="Coughlan A.Y."/>
            <person name="Lombardi L."/>
            <person name="Braun-Galleani S."/>
            <person name="Martos A.R."/>
            <person name="Galeote V."/>
            <person name="Bigey F."/>
            <person name="Dequin S."/>
            <person name="Byrne K.P."/>
            <person name="Wolfe K.H."/>
        </authorList>
    </citation>
    <scope>NUCLEOTIDE SEQUENCE [LARGE SCALE GENOMIC DNA]</scope>
    <source>
        <strain evidence="4 5">CBS2947</strain>
    </source>
</reference>
<name>A0A7H9HUM2_9SACH</name>
<keyword evidence="5" id="KW-1185">Reference proteome</keyword>
<dbReference type="InterPro" id="IPR050734">
    <property type="entry name" value="PIH1/Kintoun_subfamily"/>
</dbReference>
<evidence type="ECO:0008006" key="6">
    <source>
        <dbReference type="Google" id="ProtNLM"/>
    </source>
</evidence>
<evidence type="ECO:0000259" key="3">
    <source>
        <dbReference type="Pfam" id="PF18482"/>
    </source>
</evidence>
<feature type="domain" description="Pih1 Ascomycota CS" evidence="3">
    <location>
        <begin position="262"/>
        <end position="350"/>
    </location>
</feature>
<dbReference type="GO" id="GO:0006364">
    <property type="term" value="P:rRNA processing"/>
    <property type="evidence" value="ECO:0007669"/>
    <property type="project" value="TreeGrafter"/>
</dbReference>
<evidence type="ECO:0000259" key="2">
    <source>
        <dbReference type="Pfam" id="PF08190"/>
    </source>
</evidence>